<dbReference type="InterPro" id="IPR000551">
    <property type="entry name" value="MerR-type_HTH_dom"/>
</dbReference>
<accession>A0A5N0ELK4</accession>
<dbReference type="Pfam" id="PF13411">
    <property type="entry name" value="MerR_1"/>
    <property type="match status" value="1"/>
</dbReference>
<dbReference type="OrthoDB" id="5242095at2"/>
<keyword evidence="1" id="KW-0238">DNA-binding</keyword>
<dbReference type="PROSITE" id="PS50937">
    <property type="entry name" value="HTH_MERR_2"/>
    <property type="match status" value="1"/>
</dbReference>
<keyword evidence="4" id="KW-1185">Reference proteome</keyword>
<dbReference type="PANTHER" id="PTHR30204:SF98">
    <property type="entry name" value="HTH-TYPE TRANSCRIPTIONAL REGULATOR ADHR"/>
    <property type="match status" value="1"/>
</dbReference>
<name>A0A5N0ELK4_9NOCA</name>
<dbReference type="InterPro" id="IPR009061">
    <property type="entry name" value="DNA-bd_dom_put_sf"/>
</dbReference>
<sequence length="213" mass="22865">MRIAELSRTSGVPPATIKYYLREGLLAPGIRTHHNQVDYSEDHVNRLRLIRALVDIGGVSISAASELLTVLDSGNLSAHQALGEAMYALGGRRSPVGAEQQDAAEADVEALLARRGWATGDDSPARHTLTDVCAALRQLNHADVIAVLDDYAAAAETIAAIDIGLVRDEPTVERMTETAIVGTILGDTLLSALRRLAQEQVSRQLLPDENREG</sequence>
<evidence type="ECO:0000256" key="1">
    <source>
        <dbReference type="ARBA" id="ARBA00023125"/>
    </source>
</evidence>
<dbReference type="GO" id="GO:0003677">
    <property type="term" value="F:DNA binding"/>
    <property type="evidence" value="ECO:0007669"/>
    <property type="project" value="UniProtKB-KW"/>
</dbReference>
<gene>
    <name evidence="3" type="ORF">F3087_09345</name>
</gene>
<protein>
    <submittedName>
        <fullName evidence="3">MerR family transcriptional regulator</fullName>
    </submittedName>
</protein>
<organism evidence="3 4">
    <name type="scientific">Nocardia colli</name>
    <dbReference type="NCBI Taxonomy" id="2545717"/>
    <lineage>
        <taxon>Bacteria</taxon>
        <taxon>Bacillati</taxon>
        <taxon>Actinomycetota</taxon>
        <taxon>Actinomycetes</taxon>
        <taxon>Mycobacteriales</taxon>
        <taxon>Nocardiaceae</taxon>
        <taxon>Nocardia</taxon>
    </lineage>
</organism>
<dbReference type="Proteomes" id="UP000323876">
    <property type="component" value="Unassembled WGS sequence"/>
</dbReference>
<dbReference type="SUPFAM" id="SSF46955">
    <property type="entry name" value="Putative DNA-binding domain"/>
    <property type="match status" value="1"/>
</dbReference>
<feature type="domain" description="HTH merR-type" evidence="2">
    <location>
        <begin position="1"/>
        <end position="70"/>
    </location>
</feature>
<evidence type="ECO:0000259" key="2">
    <source>
        <dbReference type="PROSITE" id="PS50937"/>
    </source>
</evidence>
<reference evidence="3 4" key="1">
    <citation type="submission" date="2019-09" db="EMBL/GenBank/DDBJ databases">
        <authorList>
            <person name="Wang X."/>
        </authorList>
    </citation>
    <scope>NUCLEOTIDE SEQUENCE [LARGE SCALE GENOMIC DNA]</scope>
    <source>
        <strain evidence="3 4">CICC 11023</strain>
    </source>
</reference>
<dbReference type="PANTHER" id="PTHR30204">
    <property type="entry name" value="REDOX-CYCLING DRUG-SENSING TRANSCRIPTIONAL ACTIVATOR SOXR"/>
    <property type="match status" value="1"/>
</dbReference>
<proteinExistence type="predicted"/>
<dbReference type="PRINTS" id="PR00040">
    <property type="entry name" value="HTHMERR"/>
</dbReference>
<comment type="caution">
    <text evidence="3">The sequence shown here is derived from an EMBL/GenBank/DDBJ whole genome shotgun (WGS) entry which is preliminary data.</text>
</comment>
<dbReference type="Gene3D" id="1.10.1660.10">
    <property type="match status" value="1"/>
</dbReference>
<dbReference type="GO" id="GO:0003700">
    <property type="term" value="F:DNA-binding transcription factor activity"/>
    <property type="evidence" value="ECO:0007669"/>
    <property type="project" value="InterPro"/>
</dbReference>
<dbReference type="SMART" id="SM00422">
    <property type="entry name" value="HTH_MERR"/>
    <property type="match status" value="1"/>
</dbReference>
<dbReference type="InterPro" id="IPR047057">
    <property type="entry name" value="MerR_fam"/>
</dbReference>
<evidence type="ECO:0000313" key="4">
    <source>
        <dbReference type="Proteomes" id="UP000323876"/>
    </source>
</evidence>
<dbReference type="RefSeq" id="WP_150401438.1">
    <property type="nucleotide sequence ID" value="NZ_VXLC01000003.1"/>
</dbReference>
<dbReference type="AlphaFoldDB" id="A0A5N0ELK4"/>
<evidence type="ECO:0000313" key="3">
    <source>
        <dbReference type="EMBL" id="KAA8889164.1"/>
    </source>
</evidence>
<dbReference type="EMBL" id="VXLC01000003">
    <property type="protein sequence ID" value="KAA8889164.1"/>
    <property type="molecule type" value="Genomic_DNA"/>
</dbReference>